<evidence type="ECO:0000313" key="1">
    <source>
        <dbReference type="EMBL" id="KAA6389660.1"/>
    </source>
</evidence>
<protein>
    <submittedName>
        <fullName evidence="1">Uncharacterized protein</fullName>
    </submittedName>
</protein>
<dbReference type="Proteomes" id="UP000324800">
    <property type="component" value="Unassembled WGS sequence"/>
</dbReference>
<comment type="caution">
    <text evidence="1">The sequence shown here is derived from an EMBL/GenBank/DDBJ whole genome shotgun (WGS) entry which is preliminary data.</text>
</comment>
<dbReference type="AlphaFoldDB" id="A0A5J4W4L6"/>
<reference evidence="1 2" key="1">
    <citation type="submission" date="2019-03" db="EMBL/GenBank/DDBJ databases">
        <title>Single cell metagenomics reveals metabolic interactions within the superorganism composed of flagellate Streblomastix strix and complex community of Bacteroidetes bacteria on its surface.</title>
        <authorList>
            <person name="Treitli S.C."/>
            <person name="Kolisko M."/>
            <person name="Husnik F."/>
            <person name="Keeling P."/>
            <person name="Hampl V."/>
        </authorList>
    </citation>
    <scope>NUCLEOTIDE SEQUENCE [LARGE SCALE GENOMIC DNA]</scope>
    <source>
        <strain evidence="1">ST1C</strain>
    </source>
</reference>
<gene>
    <name evidence="1" type="ORF">EZS28_014812</name>
</gene>
<name>A0A5J4W4L6_9EUKA</name>
<evidence type="ECO:0000313" key="2">
    <source>
        <dbReference type="Proteomes" id="UP000324800"/>
    </source>
</evidence>
<proteinExistence type="predicted"/>
<organism evidence="1 2">
    <name type="scientific">Streblomastix strix</name>
    <dbReference type="NCBI Taxonomy" id="222440"/>
    <lineage>
        <taxon>Eukaryota</taxon>
        <taxon>Metamonada</taxon>
        <taxon>Preaxostyla</taxon>
        <taxon>Oxymonadida</taxon>
        <taxon>Streblomastigidae</taxon>
        <taxon>Streblomastix</taxon>
    </lineage>
</organism>
<dbReference type="OrthoDB" id="7462124at2759"/>
<sequence>MMRRTVSLSEDSFPPQLERKLKESNILEDQEDLKNLPVPDKTQARNQFRQQINGKYLNQNGAIDSGTSPQDIVGVKQVASLIGELNFLRFQFKQISLYINALNLFKRKAAVKGSWNCQVQHTKRILRNFYKLLQLIALNRPIELIVKNPLVILTTDAQEIGLGDLVQISNGKLMDAEEYYGNWNLKSSNQREMAAYRNRVLPKKLDTSQSISSHCQDNVPIVGESQCVLSDGAHKWYSQYQSRCVEQNGAHEDYSMSIPTLNQAITFLQLVPTIDLYASLTMKLCERYCSPQHY</sequence>
<dbReference type="EMBL" id="SNRW01003501">
    <property type="protein sequence ID" value="KAA6389660.1"/>
    <property type="molecule type" value="Genomic_DNA"/>
</dbReference>
<accession>A0A5J4W4L6</accession>